<dbReference type="RefSeq" id="WP_326298404.1">
    <property type="nucleotide sequence ID" value="NZ_JAYLLH010000024.1"/>
</dbReference>
<dbReference type="EMBL" id="JAYLLH010000024">
    <property type="protein sequence ID" value="MEC3862552.1"/>
    <property type="molecule type" value="Genomic_DNA"/>
</dbReference>
<accession>A0ABU6HJL4</accession>
<gene>
    <name evidence="2" type="ORF">VK792_14765</name>
</gene>
<comment type="caution">
    <text evidence="2">The sequence shown here is derived from an EMBL/GenBank/DDBJ whole genome shotgun (WGS) entry which is preliminary data.</text>
</comment>
<feature type="chain" id="PRO_5045530090" evidence="1">
    <location>
        <begin position="27"/>
        <end position="214"/>
    </location>
</feature>
<sequence>MKRLIKTLMLTTVLAGAMLPATRSFAATTEPRPMGYAVQDEMLMTAHKVLQALADVESARMSLAIQDHTTAREHVDRAINELAEQDVVIKDTMIPDTTKTDSAPVYAPFTVTLVTTDKEGVTYENELAIQKAYGAPQVAKPGDVLAEPHLEDLKVAISAGLLPVDDSLTFLVEARSFMKQGDYKAADRSLQSLENAVVYRTYMLDAIPRQGNLM</sequence>
<feature type="signal peptide" evidence="1">
    <location>
        <begin position="1"/>
        <end position="26"/>
    </location>
</feature>
<keyword evidence="1" id="KW-0732">Signal</keyword>
<reference evidence="2 3" key="1">
    <citation type="submission" date="2024-01" db="EMBL/GenBank/DDBJ databases">
        <title>Mesobacterium rodlantinim sp. nov., isolated from shallow sea hydrothermal systems off Kueishantao Island.</title>
        <authorList>
            <person name="Su Z."/>
            <person name="Tang K."/>
        </authorList>
    </citation>
    <scope>NUCLEOTIDE SEQUENCE [LARGE SCALE GENOMIC DNA]</scope>
    <source>
        <strain evidence="2 3">TK19101</strain>
    </source>
</reference>
<dbReference type="Proteomes" id="UP001348149">
    <property type="component" value="Unassembled WGS sequence"/>
</dbReference>
<evidence type="ECO:0000313" key="2">
    <source>
        <dbReference type="EMBL" id="MEC3862552.1"/>
    </source>
</evidence>
<evidence type="ECO:0000313" key="3">
    <source>
        <dbReference type="Proteomes" id="UP001348149"/>
    </source>
</evidence>
<organism evidence="2 3">
    <name type="scientific">Mesobacterium hydrothermale</name>
    <dbReference type="NCBI Taxonomy" id="3111907"/>
    <lineage>
        <taxon>Bacteria</taxon>
        <taxon>Pseudomonadati</taxon>
        <taxon>Pseudomonadota</taxon>
        <taxon>Alphaproteobacteria</taxon>
        <taxon>Rhodobacterales</taxon>
        <taxon>Roseobacteraceae</taxon>
        <taxon>Mesobacterium</taxon>
    </lineage>
</organism>
<protein>
    <submittedName>
        <fullName evidence="2">YfdX family protein</fullName>
    </submittedName>
</protein>
<name>A0ABU6HJL4_9RHOB</name>
<keyword evidence="3" id="KW-1185">Reference proteome</keyword>
<evidence type="ECO:0000256" key="1">
    <source>
        <dbReference type="SAM" id="SignalP"/>
    </source>
</evidence>
<proteinExistence type="predicted"/>